<sequence>MSTTEGKVTVDGPTRLPGGERAFSLRFLQARDPELVGRPFHARWDPDAQWWSDLVPSADHDRRFFPRGAPPVPVRQGGPR</sequence>
<gene>
    <name evidence="1" type="ORF">SMD44_08648</name>
</gene>
<keyword evidence="2" id="KW-1185">Reference proteome</keyword>
<evidence type="ECO:0000313" key="1">
    <source>
        <dbReference type="EMBL" id="ARX89161.1"/>
    </source>
</evidence>
<proteinExistence type="predicted"/>
<protein>
    <submittedName>
        <fullName evidence="1">Lysine 2,3-aminomutase</fullName>
    </submittedName>
</protein>
<dbReference type="AlphaFoldDB" id="A0A1Z1WRS6"/>
<organism evidence="1 2">
    <name type="scientific">Streptomyces alboflavus</name>
    <dbReference type="NCBI Taxonomy" id="67267"/>
    <lineage>
        <taxon>Bacteria</taxon>
        <taxon>Bacillati</taxon>
        <taxon>Actinomycetota</taxon>
        <taxon>Actinomycetes</taxon>
        <taxon>Kitasatosporales</taxon>
        <taxon>Streptomycetaceae</taxon>
        <taxon>Streptomyces</taxon>
    </lineage>
</organism>
<dbReference type="RefSeq" id="WP_203348174.1">
    <property type="nucleotide sequence ID" value="NZ_CP021748.1"/>
</dbReference>
<dbReference type="KEGG" id="salf:SMD44_08648"/>
<reference evidence="1 2" key="1">
    <citation type="submission" date="2017-05" db="EMBL/GenBank/DDBJ databases">
        <title>Streptomyces alboflavus Genome sequencing and assembly.</title>
        <authorList>
            <person name="Wang Y."/>
            <person name="Du B."/>
            <person name="Ding Y."/>
            <person name="Liu H."/>
            <person name="Hou Q."/>
            <person name="Liu K."/>
            <person name="Wang C."/>
            <person name="Yao L."/>
        </authorList>
    </citation>
    <scope>NUCLEOTIDE SEQUENCE [LARGE SCALE GENOMIC DNA]</scope>
    <source>
        <strain evidence="1 2">MDJK44</strain>
    </source>
</reference>
<dbReference type="Proteomes" id="UP000195880">
    <property type="component" value="Chromosome"/>
</dbReference>
<accession>A0A1Z1WRS6</accession>
<evidence type="ECO:0000313" key="2">
    <source>
        <dbReference type="Proteomes" id="UP000195880"/>
    </source>
</evidence>
<dbReference type="EMBL" id="CP021748">
    <property type="protein sequence ID" value="ARX89161.1"/>
    <property type="molecule type" value="Genomic_DNA"/>
</dbReference>
<name>A0A1Z1WRS6_9ACTN</name>